<evidence type="ECO:0000313" key="2">
    <source>
        <dbReference type="EMBL" id="KRK65168.1"/>
    </source>
</evidence>
<proteinExistence type="predicted"/>
<evidence type="ECO:0000313" key="3">
    <source>
        <dbReference type="Proteomes" id="UP000050929"/>
    </source>
</evidence>
<dbReference type="EMBL" id="AZDG01000004">
    <property type="protein sequence ID" value="KRK65168.1"/>
    <property type="molecule type" value="Genomic_DNA"/>
</dbReference>
<evidence type="ECO:0000256" key="1">
    <source>
        <dbReference type="SAM" id="Phobius"/>
    </source>
</evidence>
<keyword evidence="1" id="KW-0812">Transmembrane</keyword>
<dbReference type="Proteomes" id="UP000050929">
    <property type="component" value="Unassembled WGS sequence"/>
</dbReference>
<keyword evidence="3" id="KW-1185">Reference proteome</keyword>
<organism evidence="2 3">
    <name type="scientific">Companilactobacillus tucceti DSM 20183</name>
    <dbReference type="NCBI Taxonomy" id="1423811"/>
    <lineage>
        <taxon>Bacteria</taxon>
        <taxon>Bacillati</taxon>
        <taxon>Bacillota</taxon>
        <taxon>Bacilli</taxon>
        <taxon>Lactobacillales</taxon>
        <taxon>Lactobacillaceae</taxon>
        <taxon>Companilactobacillus</taxon>
    </lineage>
</organism>
<feature type="transmembrane region" description="Helical" evidence="1">
    <location>
        <begin position="51"/>
        <end position="68"/>
    </location>
</feature>
<accession>A0A0R1J194</accession>
<protein>
    <recommendedName>
        <fullName evidence="4">GtrA-like protein domain-containing protein</fullName>
    </recommendedName>
</protein>
<dbReference type="AlphaFoldDB" id="A0A0R1J194"/>
<dbReference type="STRING" id="1423811.FC72_GL001544"/>
<reference evidence="2 3" key="1">
    <citation type="journal article" date="2015" name="Genome Announc.">
        <title>Expanding the biotechnology potential of lactobacilli through comparative genomics of 213 strains and associated genera.</title>
        <authorList>
            <person name="Sun Z."/>
            <person name="Harris H.M."/>
            <person name="McCann A."/>
            <person name="Guo C."/>
            <person name="Argimon S."/>
            <person name="Zhang W."/>
            <person name="Yang X."/>
            <person name="Jeffery I.B."/>
            <person name="Cooney J.C."/>
            <person name="Kagawa T.F."/>
            <person name="Liu W."/>
            <person name="Song Y."/>
            <person name="Salvetti E."/>
            <person name="Wrobel A."/>
            <person name="Rasinkangas P."/>
            <person name="Parkhill J."/>
            <person name="Rea M.C."/>
            <person name="O'Sullivan O."/>
            <person name="Ritari J."/>
            <person name="Douillard F.P."/>
            <person name="Paul Ross R."/>
            <person name="Yang R."/>
            <person name="Briner A.E."/>
            <person name="Felis G.E."/>
            <person name="de Vos W.M."/>
            <person name="Barrangou R."/>
            <person name="Klaenhammer T.R."/>
            <person name="Caufield P.W."/>
            <person name="Cui Y."/>
            <person name="Zhang H."/>
            <person name="O'Toole P.W."/>
        </authorList>
    </citation>
    <scope>NUCLEOTIDE SEQUENCE [LARGE SCALE GENOMIC DNA]</scope>
    <source>
        <strain evidence="2 3">DSM 20183</strain>
    </source>
</reference>
<gene>
    <name evidence="2" type="ORF">FC72_GL001544</name>
</gene>
<keyword evidence="1" id="KW-0472">Membrane</keyword>
<comment type="caution">
    <text evidence="2">The sequence shown here is derived from an EMBL/GenBank/DDBJ whole genome shotgun (WGS) entry which is preliminary data.</text>
</comment>
<sequence length="90" mass="10631">MTKLYVFKTKIGTYKKMLKEGAYFIASRLFSLLFDDIFMIVAVLVLPLNNIVIKIIDQLVVGLFNYFSSKWIFNYNNRNILEKIKNLRSK</sequence>
<keyword evidence="1" id="KW-1133">Transmembrane helix</keyword>
<dbReference type="PATRIC" id="fig|1423811.3.peg.1569"/>
<evidence type="ECO:0008006" key="4">
    <source>
        <dbReference type="Google" id="ProtNLM"/>
    </source>
</evidence>
<name>A0A0R1J194_9LACO</name>
<feature type="transmembrane region" description="Helical" evidence="1">
    <location>
        <begin position="21"/>
        <end position="45"/>
    </location>
</feature>